<comment type="caution">
    <text evidence="1">The sequence shown here is derived from an EMBL/GenBank/DDBJ whole genome shotgun (WGS) entry which is preliminary data.</text>
</comment>
<evidence type="ECO:0000313" key="1">
    <source>
        <dbReference type="EMBL" id="RKX68568.1"/>
    </source>
</evidence>
<protein>
    <recommendedName>
        <fullName evidence="3">T9SS type A sorting domain-containing protein</fullName>
    </recommendedName>
</protein>
<organism evidence="1 2">
    <name type="scientific">candidate division WOR-3 bacterium</name>
    <dbReference type="NCBI Taxonomy" id="2052148"/>
    <lineage>
        <taxon>Bacteria</taxon>
        <taxon>Bacteria division WOR-3</taxon>
    </lineage>
</organism>
<evidence type="ECO:0008006" key="3">
    <source>
        <dbReference type="Google" id="ProtNLM"/>
    </source>
</evidence>
<dbReference type="InterPro" id="IPR026444">
    <property type="entry name" value="Secre_tail"/>
</dbReference>
<feature type="non-terminal residue" evidence="1">
    <location>
        <position position="1"/>
    </location>
</feature>
<reference evidence="1 2" key="1">
    <citation type="submission" date="2018-06" db="EMBL/GenBank/DDBJ databases">
        <title>Extensive metabolic versatility and redundancy in microbially diverse, dynamic hydrothermal sediments.</title>
        <authorList>
            <person name="Dombrowski N."/>
            <person name="Teske A."/>
            <person name="Baker B.J."/>
        </authorList>
    </citation>
    <scope>NUCLEOTIDE SEQUENCE [LARGE SCALE GENOMIC DNA]</scope>
    <source>
        <strain evidence="1">B36_G15</strain>
    </source>
</reference>
<dbReference type="Proteomes" id="UP000268469">
    <property type="component" value="Unassembled WGS sequence"/>
</dbReference>
<evidence type="ECO:0000313" key="2">
    <source>
        <dbReference type="Proteomes" id="UP000268469"/>
    </source>
</evidence>
<gene>
    <name evidence="1" type="ORF">DRP53_10505</name>
</gene>
<accession>A0A660SCQ3</accession>
<dbReference type="AlphaFoldDB" id="A0A660SCQ3"/>
<proteinExistence type="predicted"/>
<dbReference type="EMBL" id="QNBE01000149">
    <property type="protein sequence ID" value="RKX68568.1"/>
    <property type="molecule type" value="Genomic_DNA"/>
</dbReference>
<dbReference type="NCBIfam" id="TIGR04183">
    <property type="entry name" value="Por_Secre_tail"/>
    <property type="match status" value="1"/>
</dbReference>
<name>A0A660SCQ3_UNCW3</name>
<sequence>EPIWGGDFAGGPQGGAEAPLSFWLAPIPSPSVGGITIEYQILIPVPVEVKIFDPAGRLVDFWVERREAGRYRITKGLPYGVYFLQLEAGGVRIERKVVIVD</sequence>